<dbReference type="Pfam" id="PF00550">
    <property type="entry name" value="PP-binding"/>
    <property type="match status" value="1"/>
</dbReference>
<dbReference type="PANTHER" id="PTHR11804:SF79">
    <property type="entry name" value="MITOCHONDRIAL INTERMEDIATE PEPTIDASE"/>
    <property type="match status" value="1"/>
</dbReference>
<dbReference type="InterPro" id="IPR001567">
    <property type="entry name" value="Pept_M3A_M3B_dom"/>
</dbReference>
<dbReference type="Gene3D" id="1.10.1200.10">
    <property type="entry name" value="ACP-like"/>
    <property type="match status" value="1"/>
</dbReference>
<dbReference type="InterPro" id="IPR024077">
    <property type="entry name" value="Neurolysin/TOP_dom2"/>
</dbReference>
<organism evidence="10 11">
    <name type="scientific">Polysphondylium violaceum</name>
    <dbReference type="NCBI Taxonomy" id="133409"/>
    <lineage>
        <taxon>Eukaryota</taxon>
        <taxon>Amoebozoa</taxon>
        <taxon>Evosea</taxon>
        <taxon>Eumycetozoa</taxon>
        <taxon>Dictyostelia</taxon>
        <taxon>Dictyosteliales</taxon>
        <taxon>Dictyosteliaceae</taxon>
        <taxon>Polysphondylium</taxon>
    </lineage>
</organism>
<reference evidence="10" key="1">
    <citation type="submission" date="2020-01" db="EMBL/GenBank/DDBJ databases">
        <title>Development of genomics and gene disruption for Polysphondylium violaceum indicates a role for the polyketide synthase stlB in stalk morphogenesis.</title>
        <authorList>
            <person name="Narita B."/>
            <person name="Kawabe Y."/>
            <person name="Kin K."/>
            <person name="Saito T."/>
            <person name="Gibbs R."/>
            <person name="Kuspa A."/>
            <person name="Muzny D."/>
            <person name="Queller D."/>
            <person name="Richards S."/>
            <person name="Strassman J."/>
            <person name="Sucgang R."/>
            <person name="Worley K."/>
            <person name="Schaap P."/>
        </authorList>
    </citation>
    <scope>NUCLEOTIDE SEQUENCE</scope>
    <source>
        <strain evidence="10">QSvi11</strain>
    </source>
</reference>
<dbReference type="GO" id="GO:0006627">
    <property type="term" value="P:protein processing involved in protein targeting to mitochondrion"/>
    <property type="evidence" value="ECO:0007669"/>
    <property type="project" value="TreeGrafter"/>
</dbReference>
<dbReference type="InterPro" id="IPR036736">
    <property type="entry name" value="ACP-like_sf"/>
</dbReference>
<comment type="caution">
    <text evidence="10">The sequence shown here is derived from an EMBL/GenBank/DDBJ whole genome shotgun (WGS) entry which is preliminary data.</text>
</comment>
<feature type="domain" description="Carrier" evidence="8">
    <location>
        <begin position="687"/>
        <end position="747"/>
    </location>
</feature>
<accession>A0A8J4Q2U0</accession>
<evidence type="ECO:0000313" key="10">
    <source>
        <dbReference type="EMBL" id="KAF2077695.1"/>
    </source>
</evidence>
<evidence type="ECO:0000256" key="7">
    <source>
        <dbReference type="RuleBase" id="RU003435"/>
    </source>
</evidence>
<dbReference type="SUPFAM" id="SSF47336">
    <property type="entry name" value="ACP-like"/>
    <property type="match status" value="1"/>
</dbReference>
<dbReference type="AlphaFoldDB" id="A0A8J4Q2U0"/>
<dbReference type="SUPFAM" id="SSF55486">
    <property type="entry name" value="Metalloproteases ('zincins'), catalytic domain"/>
    <property type="match status" value="1"/>
</dbReference>
<keyword evidence="3 7" id="KW-0479">Metal-binding</keyword>
<dbReference type="GO" id="GO:0006518">
    <property type="term" value="P:peptide metabolic process"/>
    <property type="evidence" value="ECO:0007669"/>
    <property type="project" value="TreeGrafter"/>
</dbReference>
<comment type="similarity">
    <text evidence="1 7">Belongs to the peptidase M3 family.</text>
</comment>
<evidence type="ECO:0000256" key="4">
    <source>
        <dbReference type="ARBA" id="ARBA00022801"/>
    </source>
</evidence>
<dbReference type="OrthoDB" id="17530at2759"/>
<proteinExistence type="inferred from homology"/>
<evidence type="ECO:0000256" key="3">
    <source>
        <dbReference type="ARBA" id="ARBA00022723"/>
    </source>
</evidence>
<name>A0A8J4Q2U0_9MYCE</name>
<protein>
    <recommendedName>
        <fullName evidence="12">Peptidase M3A and M3B domain-containing protein</fullName>
    </recommendedName>
</protein>
<evidence type="ECO:0000256" key="2">
    <source>
        <dbReference type="ARBA" id="ARBA00022670"/>
    </source>
</evidence>
<keyword evidence="6 7" id="KW-0482">Metalloprotease</keyword>
<dbReference type="GO" id="GO:0046872">
    <property type="term" value="F:metal ion binding"/>
    <property type="evidence" value="ECO:0007669"/>
    <property type="project" value="UniProtKB-UniRule"/>
</dbReference>
<evidence type="ECO:0000256" key="1">
    <source>
        <dbReference type="ARBA" id="ARBA00006040"/>
    </source>
</evidence>
<keyword evidence="2 7" id="KW-0645">Protease</keyword>
<feature type="domain" description="Peptidase M3A/M3B catalytic" evidence="9">
    <location>
        <begin position="268"/>
        <end position="679"/>
    </location>
</feature>
<dbReference type="InterPro" id="IPR024079">
    <property type="entry name" value="MetalloPept_cat_dom_sf"/>
</dbReference>
<evidence type="ECO:0000313" key="11">
    <source>
        <dbReference type="Proteomes" id="UP000695562"/>
    </source>
</evidence>
<dbReference type="PANTHER" id="PTHR11804">
    <property type="entry name" value="PROTEASE M3 THIMET OLIGOPEPTIDASE-RELATED"/>
    <property type="match status" value="1"/>
</dbReference>
<sequence>MMISTPKIYTSFRYLVSSSSSSLSLLKRNYISTTKFGNNNKITKCGLFGIDELKSPLGWEKLYEKHVDIINRNLDTLSRNKITHKSSLKDLVGAIYLMDEISRSVCSVMDPAELCRSVHPDQTFKLAAHQIYQDMFITVNKLNTNKEMYLNMVALQNHGEFNNLRDDYKIFVNEMVKESEINGIHLEPSVRDKVNVLKEKIHESGIQYIQEIQNFDSDLDNLEYLKVPGQLLQGLPKYYYNTIPPADKNGNYLLNTSSFMVNGVTRFCNNKNVRRELYQLQCNSKANQSLVNYSNQFLHDRQALAELLGFPSYSHFELRTKLIKTPENAIGFLNNLTKENENGLEKEMDLIKEIKNRDPTMLNEPINEWDLLYFKSKLSEQVGDSANDLAEYLSFENVLNGFNSIVQRLFGIQCKRIPVEEGEVWHQDVVKLELYNKSEGVIGHFYLDLFERKEKPMGNINFCIGLGFKKSMYLDPANVPKHNPEQLNLSEYEVPKVAIVCNFADKRNHTLNLPEYEILLHEFGHTLHSLLSRGDFQHLCGTRGPTDFVEIPSTLMEHFATNHSVLKEFAFNQAGRSLPLAGLNEFKRVHSQTKSLQLGDQIIMSFLDLYAHGNPPTDINLGLMNQKLKKDIMGVYDLASPNLLRTFAHLYHYGSYYYSYLLSKHYSQMIWTNHFNSGNSINFDRVSLVSQICDFEGSMIDCSKTLFELEADSLQAVEIFVKLQDTYGKEKVSILDVQTLTINQLADKLDKP</sequence>
<dbReference type="InterPro" id="IPR009081">
    <property type="entry name" value="PP-bd_ACP"/>
</dbReference>
<dbReference type="GO" id="GO:0005739">
    <property type="term" value="C:mitochondrion"/>
    <property type="evidence" value="ECO:0007669"/>
    <property type="project" value="TreeGrafter"/>
</dbReference>
<keyword evidence="11" id="KW-1185">Reference proteome</keyword>
<dbReference type="Proteomes" id="UP000695562">
    <property type="component" value="Unassembled WGS sequence"/>
</dbReference>
<evidence type="ECO:0000259" key="9">
    <source>
        <dbReference type="Pfam" id="PF01432"/>
    </source>
</evidence>
<evidence type="ECO:0000256" key="6">
    <source>
        <dbReference type="ARBA" id="ARBA00023049"/>
    </source>
</evidence>
<dbReference type="Gene3D" id="1.10.1370.10">
    <property type="entry name" value="Neurolysin, domain 3"/>
    <property type="match status" value="1"/>
</dbReference>
<dbReference type="GO" id="GO:0004222">
    <property type="term" value="F:metalloendopeptidase activity"/>
    <property type="evidence" value="ECO:0007669"/>
    <property type="project" value="InterPro"/>
</dbReference>
<evidence type="ECO:0000259" key="8">
    <source>
        <dbReference type="Pfam" id="PF00550"/>
    </source>
</evidence>
<keyword evidence="5 7" id="KW-0862">Zinc</keyword>
<comment type="cofactor">
    <cofactor evidence="7">
        <name>Zn(2+)</name>
        <dbReference type="ChEBI" id="CHEBI:29105"/>
    </cofactor>
    <text evidence="7">Binds 1 zinc ion.</text>
</comment>
<gene>
    <name evidence="10" type="ORF">CYY_001011</name>
</gene>
<dbReference type="InterPro" id="IPR045090">
    <property type="entry name" value="Pept_M3A_M3B"/>
</dbReference>
<evidence type="ECO:0008006" key="12">
    <source>
        <dbReference type="Google" id="ProtNLM"/>
    </source>
</evidence>
<evidence type="ECO:0000256" key="5">
    <source>
        <dbReference type="ARBA" id="ARBA00022833"/>
    </source>
</evidence>
<dbReference type="EMBL" id="AJWJ01000022">
    <property type="protein sequence ID" value="KAF2077695.1"/>
    <property type="molecule type" value="Genomic_DNA"/>
</dbReference>
<dbReference type="Pfam" id="PF01432">
    <property type="entry name" value="Peptidase_M3"/>
    <property type="match status" value="1"/>
</dbReference>
<dbReference type="Gene3D" id="3.40.390.10">
    <property type="entry name" value="Collagenase (Catalytic Domain)"/>
    <property type="match status" value="1"/>
</dbReference>
<keyword evidence="4 7" id="KW-0378">Hydrolase</keyword>